<accession>A8ALG7</accession>
<keyword evidence="2" id="KW-1185">Reference proteome</keyword>
<dbReference type="HOGENOM" id="CLU_2421657_0_0_6"/>
<reference evidence="1 2" key="1">
    <citation type="submission" date="2007-08" db="EMBL/GenBank/DDBJ databases">
        <authorList>
            <consortium name="The Citrobacter koseri Genome Sequencing Project"/>
            <person name="McClelland M."/>
            <person name="Sanderson E.K."/>
            <person name="Porwollik S."/>
            <person name="Spieth J."/>
            <person name="Clifton W.S."/>
            <person name="Latreille P."/>
            <person name="Courtney L."/>
            <person name="Wang C."/>
            <person name="Pepin K."/>
            <person name="Bhonagiri V."/>
            <person name="Nash W."/>
            <person name="Johnson M."/>
            <person name="Thiruvilangam P."/>
            <person name="Wilson R."/>
        </authorList>
    </citation>
    <scope>NUCLEOTIDE SEQUENCE [LARGE SCALE GENOMIC DNA]</scope>
    <source>
        <strain evidence="2">ATCC BAA-895 / CDC 4225-83 / SGSC4696</strain>
    </source>
</reference>
<proteinExistence type="predicted"/>
<dbReference type="Proteomes" id="UP000008148">
    <property type="component" value="Chromosome"/>
</dbReference>
<name>A8ALG7_CITK8</name>
<protein>
    <submittedName>
        <fullName evidence="1">Uncharacterized protein</fullName>
    </submittedName>
</protein>
<organism evidence="1 2">
    <name type="scientific">Citrobacter koseri (strain ATCC BAA-895 / CDC 4225-83 / SGSC4696)</name>
    <dbReference type="NCBI Taxonomy" id="290338"/>
    <lineage>
        <taxon>Bacteria</taxon>
        <taxon>Pseudomonadati</taxon>
        <taxon>Pseudomonadota</taxon>
        <taxon>Gammaproteobacteria</taxon>
        <taxon>Enterobacterales</taxon>
        <taxon>Enterobacteriaceae</taxon>
        <taxon>Citrobacter</taxon>
    </lineage>
</organism>
<evidence type="ECO:0000313" key="2">
    <source>
        <dbReference type="Proteomes" id="UP000008148"/>
    </source>
</evidence>
<evidence type="ECO:0000313" key="1">
    <source>
        <dbReference type="EMBL" id="ABV14330.1"/>
    </source>
</evidence>
<gene>
    <name evidence="1" type="ordered locus">CKO_03246</name>
</gene>
<dbReference type="KEGG" id="cko:CKO_03246"/>
<dbReference type="STRING" id="290338.CKO_03246"/>
<dbReference type="AlphaFoldDB" id="A8ALG7"/>
<dbReference type="EMBL" id="CP000822">
    <property type="protein sequence ID" value="ABV14330.1"/>
    <property type="molecule type" value="Genomic_DNA"/>
</dbReference>
<sequence length="91" mass="10277">MQSAGARFPEFAGLRKITRVIPNGYLIAEIMTVHHRSLLAIMLRPFFTGVNNGGISQWPKIRSGMKRYTTSLVSTLPWTTCCITRKPITRI</sequence>